<evidence type="ECO:0000256" key="4">
    <source>
        <dbReference type="ARBA" id="ARBA00022839"/>
    </source>
</evidence>
<dbReference type="KEGG" id="mzh:Mzhil_1802"/>
<reference evidence="7" key="1">
    <citation type="submission" date="2010-07" db="EMBL/GenBank/DDBJ databases">
        <title>The complete genome of Methanosalsum zhilinae DSM 4017.</title>
        <authorList>
            <consortium name="US DOE Joint Genome Institute (JGI-PGF)"/>
            <person name="Lucas S."/>
            <person name="Copeland A."/>
            <person name="Lapidus A."/>
            <person name="Glavina del Rio T."/>
            <person name="Dalin E."/>
            <person name="Tice H."/>
            <person name="Bruce D."/>
            <person name="Goodwin L."/>
            <person name="Pitluck S."/>
            <person name="Kyrpides N."/>
            <person name="Mavromatis K."/>
            <person name="Ovchinnikova G."/>
            <person name="Daligault H."/>
            <person name="Detter J.C."/>
            <person name="Han C."/>
            <person name="Tapia R."/>
            <person name="Larimer F."/>
            <person name="Land M."/>
            <person name="Hauser L."/>
            <person name="Markowitz V."/>
            <person name="Cheng J.-F."/>
            <person name="Hugenholtz P."/>
            <person name="Woyke T."/>
            <person name="Wu D."/>
            <person name="Spring S."/>
            <person name="Schueler E."/>
            <person name="Brambilla E."/>
            <person name="Klenk H.-P."/>
            <person name="Eisen J.A."/>
        </authorList>
    </citation>
    <scope>NUCLEOTIDE SEQUENCE</scope>
    <source>
        <strain evidence="7">DSM 4017</strain>
    </source>
</reference>
<keyword evidence="3 7" id="KW-0378">Hydrolase</keyword>
<sequence length="400" mass="45118">MGIFTVSELNQHVKNVLRSEPGLQQVWVRGEISNLTLHRSGHYYFTIKDSKAQISCVCFSSVSRKIKFQPEKSMSILAFGSIDLYTVRGQYQLQILDMRPDGIGELYQAFEQLKNRLEKEGLFEIEHKKPIPKYPSRIGIVTSPTGAAIHDILNVAQRRLPVDLLLAPALVQGERSASSVANAIEMLNNTDVDVIILGRGGGSLEDLWSFNEEIVARAIHDSNVPIVSAVGHETDYTIADFTADLRAPTPSAACEMVIPSSSELEKYIDSLIHRIIQSTDQKIKDHRTDLKYLHSRVQPEKFRDHVLQNYQKLDETASRMEYIISNLLRNKKSFLREYAGRLDAVSPLQTLARGYSITMDTEGNIIHSVNEVTEADDIEIMIHDGIIECSVRNITRTNKR</sequence>
<dbReference type="GeneID" id="10823445"/>
<dbReference type="CDD" id="cd04489">
    <property type="entry name" value="ExoVII_LU_OBF"/>
    <property type="match status" value="1"/>
</dbReference>
<dbReference type="AlphaFoldDB" id="F7XQN8"/>
<name>F7XQN8_METZD</name>
<dbReference type="GO" id="GO:0009318">
    <property type="term" value="C:exodeoxyribonuclease VII complex"/>
    <property type="evidence" value="ECO:0007669"/>
    <property type="project" value="InterPro"/>
</dbReference>
<dbReference type="GO" id="GO:0006308">
    <property type="term" value="P:DNA catabolic process"/>
    <property type="evidence" value="ECO:0007669"/>
    <property type="project" value="InterPro"/>
</dbReference>
<dbReference type="NCBIfam" id="TIGR00237">
    <property type="entry name" value="xseA"/>
    <property type="match status" value="1"/>
</dbReference>
<accession>F7XQN8</accession>
<dbReference type="EMBL" id="CP002101">
    <property type="protein sequence ID" value="AEH61637.1"/>
    <property type="molecule type" value="Genomic_DNA"/>
</dbReference>
<dbReference type="InterPro" id="IPR020579">
    <property type="entry name" value="Exonuc_VII_lsu_C"/>
</dbReference>
<dbReference type="EC" id="3.1.11.6" evidence="7"/>
<evidence type="ECO:0000259" key="6">
    <source>
        <dbReference type="Pfam" id="PF13742"/>
    </source>
</evidence>
<evidence type="ECO:0000256" key="3">
    <source>
        <dbReference type="ARBA" id="ARBA00022801"/>
    </source>
</evidence>
<dbReference type="Proteomes" id="UP000006622">
    <property type="component" value="Chromosome"/>
</dbReference>
<protein>
    <submittedName>
        <fullName evidence="7">Exodeoxyribonuclease VII, large subunit</fullName>
        <ecNumber evidence="7">3.1.11.6</ecNumber>
    </submittedName>
</protein>
<evidence type="ECO:0000313" key="8">
    <source>
        <dbReference type="Proteomes" id="UP000006622"/>
    </source>
</evidence>
<dbReference type="Pfam" id="PF02601">
    <property type="entry name" value="Exonuc_VII_L"/>
    <property type="match status" value="1"/>
</dbReference>
<evidence type="ECO:0000256" key="1">
    <source>
        <dbReference type="ARBA" id="ARBA00022490"/>
    </source>
</evidence>
<dbReference type="Pfam" id="PF13742">
    <property type="entry name" value="tRNA_anti_2"/>
    <property type="match status" value="1"/>
</dbReference>
<evidence type="ECO:0000256" key="2">
    <source>
        <dbReference type="ARBA" id="ARBA00022722"/>
    </source>
</evidence>
<dbReference type="PANTHER" id="PTHR30008">
    <property type="entry name" value="EXODEOXYRIBONUCLEASE 7 LARGE SUBUNIT"/>
    <property type="match status" value="1"/>
</dbReference>
<organism evidence="7 8">
    <name type="scientific">Methanosalsum zhilinae (strain DSM 4017 / NBRC 107636 / OCM 62 / WeN5)</name>
    <name type="common">Methanohalophilus zhilinae</name>
    <dbReference type="NCBI Taxonomy" id="679901"/>
    <lineage>
        <taxon>Archaea</taxon>
        <taxon>Methanobacteriati</taxon>
        <taxon>Methanobacteriota</taxon>
        <taxon>Stenosarchaea group</taxon>
        <taxon>Methanomicrobia</taxon>
        <taxon>Methanosarcinales</taxon>
        <taxon>Methanosarcinaceae</taxon>
        <taxon>Methanosalsum</taxon>
    </lineage>
</organism>
<keyword evidence="1" id="KW-0963">Cytoplasm</keyword>
<dbReference type="InterPro" id="IPR003753">
    <property type="entry name" value="Exonuc_VII_L"/>
</dbReference>
<feature type="domain" description="OB-fold nucleic acid binding" evidence="6">
    <location>
        <begin position="4"/>
        <end position="99"/>
    </location>
</feature>
<dbReference type="OrthoDB" id="60263at2157"/>
<keyword evidence="8" id="KW-1185">Reference proteome</keyword>
<dbReference type="HOGENOM" id="CLU_023625_3_1_2"/>
<evidence type="ECO:0000313" key="7">
    <source>
        <dbReference type="EMBL" id="AEH61637.1"/>
    </source>
</evidence>
<evidence type="ECO:0000259" key="5">
    <source>
        <dbReference type="Pfam" id="PF02601"/>
    </source>
</evidence>
<dbReference type="HAMAP" id="MF_00378">
    <property type="entry name" value="Exonuc_7_L"/>
    <property type="match status" value="1"/>
</dbReference>
<proteinExistence type="inferred from homology"/>
<dbReference type="GO" id="GO:0003676">
    <property type="term" value="F:nucleic acid binding"/>
    <property type="evidence" value="ECO:0007669"/>
    <property type="project" value="InterPro"/>
</dbReference>
<keyword evidence="4" id="KW-0269">Exonuclease</keyword>
<keyword evidence="2" id="KW-0540">Nuclease</keyword>
<feature type="domain" description="Exonuclease VII large subunit C-terminal" evidence="5">
    <location>
        <begin position="122"/>
        <end position="333"/>
    </location>
</feature>
<dbReference type="RefSeq" id="WP_013899073.1">
    <property type="nucleotide sequence ID" value="NC_015676.1"/>
</dbReference>
<dbReference type="GO" id="GO:0008855">
    <property type="term" value="F:exodeoxyribonuclease VII activity"/>
    <property type="evidence" value="ECO:0007669"/>
    <property type="project" value="UniProtKB-EC"/>
</dbReference>
<dbReference type="InterPro" id="IPR025824">
    <property type="entry name" value="OB-fold_nuc-bd_dom"/>
</dbReference>
<gene>
    <name evidence="7" type="ordered locus">Mzhil_1802</name>
</gene>
<dbReference type="PANTHER" id="PTHR30008:SF0">
    <property type="entry name" value="EXODEOXYRIBONUCLEASE 7 LARGE SUBUNIT"/>
    <property type="match status" value="1"/>
</dbReference>
<dbReference type="STRING" id="679901.Mzhil_1802"/>